<dbReference type="InterPro" id="IPR019314">
    <property type="entry name" value="BORCS6"/>
</dbReference>
<evidence type="ECO:0000256" key="1">
    <source>
        <dbReference type="SAM" id="MobiDB-lite"/>
    </source>
</evidence>
<feature type="region of interest" description="Disordered" evidence="1">
    <location>
        <begin position="1"/>
        <end position="78"/>
    </location>
</feature>
<feature type="domain" description="BLOC-1-related complex subunit 6 C-terminal helix" evidence="2">
    <location>
        <begin position="256"/>
        <end position="355"/>
    </location>
</feature>
<name>A0A1E1X6A6_9ACAR</name>
<dbReference type="PANTHER" id="PTHR13440:SF7">
    <property type="entry name" value="BLOC-1 RELATED COMPLEX SUBUNIT 6"/>
    <property type="match status" value="1"/>
</dbReference>
<feature type="region of interest" description="Disordered" evidence="1">
    <location>
        <begin position="125"/>
        <end position="171"/>
    </location>
</feature>
<evidence type="ECO:0000259" key="2">
    <source>
        <dbReference type="Pfam" id="PF10157"/>
    </source>
</evidence>
<dbReference type="AlphaFoldDB" id="A0A1E1X6A6"/>
<protein>
    <recommendedName>
        <fullName evidence="2">BLOC-1-related complex subunit 6 C-terminal helix domain-containing protein</fullName>
    </recommendedName>
</protein>
<accession>A0A1E1X6A6</accession>
<evidence type="ECO:0000313" key="3">
    <source>
        <dbReference type="EMBL" id="JAT94738.1"/>
    </source>
</evidence>
<dbReference type="EMBL" id="GFAC01004450">
    <property type="protein sequence ID" value="JAT94738.1"/>
    <property type="molecule type" value="mRNA"/>
</dbReference>
<dbReference type="GO" id="GO:0032418">
    <property type="term" value="P:lysosome localization"/>
    <property type="evidence" value="ECO:0007669"/>
    <property type="project" value="TreeGrafter"/>
</dbReference>
<feature type="compositionally biased region" description="Acidic residues" evidence="1">
    <location>
        <begin position="64"/>
        <end position="73"/>
    </location>
</feature>
<dbReference type="InterPro" id="IPR046465">
    <property type="entry name" value="BORCS6_C"/>
</dbReference>
<dbReference type="GO" id="GO:0099078">
    <property type="term" value="C:BORC complex"/>
    <property type="evidence" value="ECO:0007669"/>
    <property type="project" value="TreeGrafter"/>
</dbReference>
<proteinExistence type="evidence at transcript level"/>
<feature type="compositionally biased region" description="Low complexity" evidence="1">
    <location>
        <begin position="35"/>
        <end position="56"/>
    </location>
</feature>
<dbReference type="Pfam" id="PF10157">
    <property type="entry name" value="BORCS6"/>
    <property type="match status" value="1"/>
</dbReference>
<sequence length="362" mass="38441">MSVENRPPNLENLDNSASKLRRDGADVGEEDEADANGVVRVAASEASEDAASASVSPLASIDGGDSDDADDMPDAMTASYSEIYQEGDDDDDLLPGEISDLAEVQDATQGINELVDQINREEREGATAGFSASARGNSRPQSLGVRASSKPHHGVRLPSAMTDSQVTSPGSSMMSAEEAFEDLPLQRQAHGVAGSSGLSELQGTLTYEGDMVSFVAEDLQEKIKLSSPVTKVAEPFPSSCSSTPSLCRQLFTPHMAPVDPNALADLEDEARTVAASVETLLESLTTAMHGISSMTVDCMSLYERGISKTCDVADSNIKAMYQLMAKFEELSNSMRPLDGLVAEVKSIKKLLDHFENAVEGKI</sequence>
<reference evidence="3" key="1">
    <citation type="journal article" date="2017" name="Front. Cell. Infect. Microbiol.">
        <title>The Distinct Transcriptional Response of the Midgut of Amblyomma sculptum and Amblyomma aureolatum Ticks to Rickettsia rickettsii Correlates to Their Differences in Susceptibility to Infection.</title>
        <authorList>
            <person name="Martins L.A."/>
            <person name="Galletti M.F.B.M."/>
            <person name="Ribeiro J.M."/>
            <person name="Fujita A."/>
            <person name="Costa F.B."/>
            <person name="Labruna M.B."/>
            <person name="Daffre S."/>
            <person name="Fogaca A.C."/>
        </authorList>
    </citation>
    <scope>NUCLEOTIDE SEQUENCE</scope>
</reference>
<organism evidence="3">
    <name type="scientific">Amblyomma aureolatum</name>
    <dbReference type="NCBI Taxonomy" id="187763"/>
    <lineage>
        <taxon>Eukaryota</taxon>
        <taxon>Metazoa</taxon>
        <taxon>Ecdysozoa</taxon>
        <taxon>Arthropoda</taxon>
        <taxon>Chelicerata</taxon>
        <taxon>Arachnida</taxon>
        <taxon>Acari</taxon>
        <taxon>Parasitiformes</taxon>
        <taxon>Ixodida</taxon>
        <taxon>Ixodoidea</taxon>
        <taxon>Ixodidae</taxon>
        <taxon>Amblyomminae</taxon>
        <taxon>Amblyomma</taxon>
    </lineage>
</organism>
<dbReference type="PANTHER" id="PTHR13440">
    <property type="entry name" value="BLOC-1 RELATED COMPLEX SUBUNIT 6"/>
    <property type="match status" value="1"/>
</dbReference>
<feature type="compositionally biased region" description="Polar residues" evidence="1">
    <location>
        <begin position="161"/>
        <end position="171"/>
    </location>
</feature>